<reference evidence="6 7" key="1">
    <citation type="journal article" date="2024" name="J Genomics">
        <title>Draft genome sequencing and assembly of Favolaschia claudopus CIRM-BRFM 2984 isolated from oak limbs.</title>
        <authorList>
            <person name="Navarro D."/>
            <person name="Drula E."/>
            <person name="Chaduli D."/>
            <person name="Cazenave R."/>
            <person name="Ahrendt S."/>
            <person name="Wang J."/>
            <person name="Lipzen A."/>
            <person name="Daum C."/>
            <person name="Barry K."/>
            <person name="Grigoriev I.V."/>
            <person name="Favel A."/>
            <person name="Rosso M.N."/>
            <person name="Martin F."/>
        </authorList>
    </citation>
    <scope>NUCLEOTIDE SEQUENCE [LARGE SCALE GENOMIC DNA]</scope>
    <source>
        <strain evidence="6 7">CIRM-BRFM 2984</strain>
    </source>
</reference>
<name>A0AAV9ZXP9_9AGAR</name>
<dbReference type="AlphaFoldDB" id="A0AAV9ZXP9"/>
<keyword evidence="2 4" id="KW-0863">Zinc-finger</keyword>
<keyword evidence="7" id="KW-1185">Reference proteome</keyword>
<evidence type="ECO:0000256" key="1">
    <source>
        <dbReference type="ARBA" id="ARBA00022723"/>
    </source>
</evidence>
<dbReference type="Gene3D" id="6.10.140.2220">
    <property type="match status" value="1"/>
</dbReference>
<sequence length="410" mass="45708">MSSSEDVCICGKPAINRCSACKLASYCSKECQRADWKLHKTQCKAATNPISPGAQVGTQSQLNELVRIGAQHTIYEQSMSLNLNPSLISGANGEDFYEEDDGVGNFWRLEAMQREQLESKAQVHNRKSQRFWTTYLSPITTETKWIDIVLDAILYVRLPNGNGHEMWQNQVNANILAGLFPHLRKFTPAQNTALLNLFSSPFWNRGTFRLENGSGVLFAHGKPTTDLIDQLIGRCLSWTRRFEELDKLVACVALPIQKFWPDIAGTRILDLLFVMLSPGREGPPGGRTVPGDKILEVALTSPAACKHLLPVLVLTCRANMIPDPAEKLLDLAESFGVKIKGAADNDSVLPWMMMEFIGDNHNTKRLQKLLKEENEGKLDRLGMVATLVAPAKLKEMNREALERLGNPKIL</sequence>
<evidence type="ECO:0000313" key="6">
    <source>
        <dbReference type="EMBL" id="KAK6995821.1"/>
    </source>
</evidence>
<dbReference type="SUPFAM" id="SSF144232">
    <property type="entry name" value="HIT/MYND zinc finger-like"/>
    <property type="match status" value="1"/>
</dbReference>
<feature type="domain" description="MYND-type" evidence="5">
    <location>
        <begin position="7"/>
        <end position="43"/>
    </location>
</feature>
<comment type="caution">
    <text evidence="6">The sequence shown here is derived from an EMBL/GenBank/DDBJ whole genome shotgun (WGS) entry which is preliminary data.</text>
</comment>
<dbReference type="PROSITE" id="PS50865">
    <property type="entry name" value="ZF_MYND_2"/>
    <property type="match status" value="1"/>
</dbReference>
<keyword evidence="1" id="KW-0479">Metal-binding</keyword>
<dbReference type="InterPro" id="IPR002893">
    <property type="entry name" value="Znf_MYND"/>
</dbReference>
<dbReference type="GO" id="GO:0008270">
    <property type="term" value="F:zinc ion binding"/>
    <property type="evidence" value="ECO:0007669"/>
    <property type="project" value="UniProtKB-KW"/>
</dbReference>
<evidence type="ECO:0000256" key="3">
    <source>
        <dbReference type="ARBA" id="ARBA00022833"/>
    </source>
</evidence>
<evidence type="ECO:0000313" key="7">
    <source>
        <dbReference type="Proteomes" id="UP001362999"/>
    </source>
</evidence>
<protein>
    <submittedName>
        <fullName evidence="6">MYND-type domain-containing protein</fullName>
    </submittedName>
</protein>
<proteinExistence type="predicted"/>
<dbReference type="Proteomes" id="UP001362999">
    <property type="component" value="Unassembled WGS sequence"/>
</dbReference>
<organism evidence="6 7">
    <name type="scientific">Favolaschia claudopus</name>
    <dbReference type="NCBI Taxonomy" id="2862362"/>
    <lineage>
        <taxon>Eukaryota</taxon>
        <taxon>Fungi</taxon>
        <taxon>Dikarya</taxon>
        <taxon>Basidiomycota</taxon>
        <taxon>Agaricomycotina</taxon>
        <taxon>Agaricomycetes</taxon>
        <taxon>Agaricomycetidae</taxon>
        <taxon>Agaricales</taxon>
        <taxon>Marasmiineae</taxon>
        <taxon>Mycenaceae</taxon>
        <taxon>Favolaschia</taxon>
    </lineage>
</organism>
<keyword evidence="3" id="KW-0862">Zinc</keyword>
<dbReference type="Pfam" id="PF01753">
    <property type="entry name" value="zf-MYND"/>
    <property type="match status" value="1"/>
</dbReference>
<accession>A0AAV9ZXP9</accession>
<dbReference type="EMBL" id="JAWWNJ010000101">
    <property type="protein sequence ID" value="KAK6995821.1"/>
    <property type="molecule type" value="Genomic_DNA"/>
</dbReference>
<evidence type="ECO:0000256" key="4">
    <source>
        <dbReference type="PROSITE-ProRule" id="PRU00134"/>
    </source>
</evidence>
<gene>
    <name evidence="6" type="ORF">R3P38DRAFT_3075227</name>
</gene>
<evidence type="ECO:0000259" key="5">
    <source>
        <dbReference type="PROSITE" id="PS50865"/>
    </source>
</evidence>
<evidence type="ECO:0000256" key="2">
    <source>
        <dbReference type="ARBA" id="ARBA00022771"/>
    </source>
</evidence>